<dbReference type="Pfam" id="PF02176">
    <property type="entry name" value="zf-TRAF"/>
    <property type="match status" value="3"/>
</dbReference>
<evidence type="ECO:0000256" key="2">
    <source>
        <dbReference type="ARBA" id="ARBA00022737"/>
    </source>
</evidence>
<proteinExistence type="predicted"/>
<evidence type="ECO:0000256" key="3">
    <source>
        <dbReference type="ARBA" id="ARBA00022771"/>
    </source>
</evidence>
<feature type="zinc finger region" description="TRAF-type" evidence="7">
    <location>
        <begin position="2142"/>
        <end position="2190"/>
    </location>
</feature>
<feature type="zinc finger region" description="TRAF-type" evidence="7">
    <location>
        <begin position="876"/>
        <end position="919"/>
    </location>
</feature>
<feature type="region of interest" description="Disordered" evidence="9">
    <location>
        <begin position="1507"/>
        <end position="1529"/>
    </location>
</feature>
<reference evidence="12" key="1">
    <citation type="journal article" date="2023" name="Commun. Biol.">
        <title>Genome analysis of Parmales, the sister group of diatoms, reveals the evolutionary specialization of diatoms from phago-mixotrophs to photoautotrophs.</title>
        <authorList>
            <person name="Ban H."/>
            <person name="Sato S."/>
            <person name="Yoshikawa S."/>
            <person name="Yamada K."/>
            <person name="Nakamura Y."/>
            <person name="Ichinomiya M."/>
            <person name="Sato N."/>
            <person name="Blanc-Mathieu R."/>
            <person name="Endo H."/>
            <person name="Kuwata A."/>
            <person name="Ogata H."/>
        </authorList>
    </citation>
    <scope>NUCLEOTIDE SEQUENCE [LARGE SCALE GENOMIC DNA]</scope>
    <source>
        <strain evidence="12">NIES 3701</strain>
    </source>
</reference>
<feature type="compositionally biased region" description="Polar residues" evidence="9">
    <location>
        <begin position="1424"/>
        <end position="1433"/>
    </location>
</feature>
<feature type="zinc finger region" description="TRAF-type" evidence="7">
    <location>
        <begin position="2366"/>
        <end position="2413"/>
    </location>
</feature>
<evidence type="ECO:0000256" key="6">
    <source>
        <dbReference type="PROSITE-ProRule" id="PRU00023"/>
    </source>
</evidence>
<dbReference type="GO" id="GO:0008270">
    <property type="term" value="F:zinc ion binding"/>
    <property type="evidence" value="ECO:0007669"/>
    <property type="project" value="UniProtKB-KW"/>
</dbReference>
<keyword evidence="8" id="KW-0175">Coiled coil</keyword>
<dbReference type="Pfam" id="PF00023">
    <property type="entry name" value="Ank"/>
    <property type="match status" value="1"/>
</dbReference>
<evidence type="ECO:0000259" key="10">
    <source>
        <dbReference type="PROSITE" id="PS50145"/>
    </source>
</evidence>
<gene>
    <name evidence="11" type="ORF">TrST_g2143</name>
</gene>
<keyword evidence="12" id="KW-1185">Reference proteome</keyword>
<dbReference type="InterPro" id="IPR036770">
    <property type="entry name" value="Ankyrin_rpt-contain_sf"/>
</dbReference>
<keyword evidence="4 7" id="KW-0862">Zinc</keyword>
<feature type="domain" description="TRAF-type" evidence="10">
    <location>
        <begin position="821"/>
        <end position="874"/>
    </location>
</feature>
<feature type="domain" description="TRAF-type" evidence="10">
    <location>
        <begin position="2088"/>
        <end position="2139"/>
    </location>
</feature>
<dbReference type="SMART" id="SM00248">
    <property type="entry name" value="ANK"/>
    <property type="match status" value="15"/>
</dbReference>
<feature type="domain" description="TRAF-type" evidence="10">
    <location>
        <begin position="650"/>
        <end position="688"/>
    </location>
</feature>
<feature type="zinc finger region" description="TRAF-type" evidence="7">
    <location>
        <begin position="2088"/>
        <end position="2139"/>
    </location>
</feature>
<name>A0A9W7BS01_9STRA</name>
<feature type="zinc finger region" description="TRAF-type" evidence="7">
    <location>
        <begin position="2310"/>
        <end position="2354"/>
    </location>
</feature>
<dbReference type="Proteomes" id="UP001165085">
    <property type="component" value="Unassembled WGS sequence"/>
</dbReference>
<evidence type="ECO:0000313" key="11">
    <source>
        <dbReference type="EMBL" id="GMH91285.1"/>
    </source>
</evidence>
<feature type="domain" description="TRAF-type" evidence="10">
    <location>
        <begin position="876"/>
        <end position="919"/>
    </location>
</feature>
<feature type="zinc finger region" description="TRAF-type" evidence="7">
    <location>
        <begin position="2198"/>
        <end position="2243"/>
    </location>
</feature>
<evidence type="ECO:0000256" key="5">
    <source>
        <dbReference type="ARBA" id="ARBA00023043"/>
    </source>
</evidence>
<feature type="repeat" description="ANK" evidence="6">
    <location>
        <begin position="140"/>
        <end position="172"/>
    </location>
</feature>
<sequence>MSRLEDDGVYDPYFALRSKIQQATQSLHFDHAVDLLISLDSQTSPRQSSSDESPSNDQVEPLPTVSSLASFELNEDGSLPPEKPVEEEPETPRPTYRESFDLSFGPLHETVMLVACAQGVTATVKKLIELGSNPNRPNKKGLTPLMKSAGGGHPDCVRSLIEAGVELFVTDENGRTALDWARLCDARKCILALEEAMAAEIESKRSEEFGRIKREELLRLVDRNRRYYELLIQHTIDNDLRAAMKLIDNVPFDRKDYKDTLKALGMKHDPPDVPYYIDVETDTGATPLMLACAQAEVSSVEKLLEHGAKKDSENRRGHTALSWTCVCGHHQVVAALLSGGVNATSPSRLENKTPLHHAAYNGTTQCVSLLLDHYMQFALDRRFNLSKKKLTKMEQWDMERNWLKPFEKLVLHKDIYQKTALEWAASHDLKETVQVLKAAEDRIEKRRTELAREDALAQSVPCRLGCGYVDRADRIEKHEVQRCPRRIVGCELCGKNIPANTIPDHDANHCLKRIMRCENRFRGCQESMPFDELFSHCKHRCMYRRDECRLCHKSMLHHQRDEHEAELCPLRTVSCDPPVGLGCQMTMQAKDMREHCRSQCICRKVKCGVGCGQMFKMSELKKHEEEFCLQPCSWEGCGRIIGPEDVRTLHEKFLCPRRVVKCPKCPIGGLVAERLETHLDCMCPKRKVVGLFDLDAILADERPLYEEVERGSCIERMQRCRLNYIGRRISVKNEGTLKFETCTVVHYRESDGRFRIQFPDGFRWRSLGELEFTILDNSNWECGWVSESCMKRHTKDECKFRAVLCKLGCGQRVFERGRVKHEEEQCPRRIVTCPLGCGRKMESEDMMEHTESQCPDREVMCESCGMSLPLPKLEEHMKTDCPLALSRCPLGCGMELKVGRFESHVENECPKRIVTCKLCGDSNLFADEMEAHLNGTLRDQECGSRSIKCELCSEPVVASKMEHHLSEQCEKRIIICECGKSIVAETQSDHRILECPAVIRYCSLGCGQKMRVMDMPEHQKTVCKKRHLLQGKLLLCPLGCGTQVSFNEQFTHMTSVCPKRIVECDNRCPEIVREEEKEDHMKVCRFRRVTCGSKSKTCLRQVRAWFYVDKEGKKQLVCCENHQNNALMWAVENSEIKLVNFILEQTENRGLNFETPFGDTPLTKACSVGNVEMIALLIGRAHADGTFALSDFVNYETCRGKTALSEAAKANNAEAIKLLVNKRAKIDHKTEFYRKTAIDWAANMKCEDALEELKRAYKVEVEVRLLFVKIAMGDFEFCKKMVQDGELFRLDHVRTLEREIKQARAELKQYETQVIETKADIKSLTPQVEVIKEELEKNEFRVADIGATGERLGKRVKDLADALQIGFSNAIISIQHCGKAEVDEILSLKNPPVEILHVLKAVCILKKIEPAAPKNKGQGHRVSRPTSKQGSSQHDTEELLAYWTAAQKLLKAKNLSHQLRYYVKSKTPEGSLARIHREISSQGLLDYDLKHKLFTDLPVEKEREAEYLRAGEQEEEDKKEAGDEGDDDDGAGFEIIAALAKWVKAITNYAATSEDLNDTRKSETLFRDEFDNELETLKRQRVDAEIAHFRLNLLKNDLEDAEGRVRWAERRREGGEKKLSIAKLFAIVTPSGHSLLSWASAWGNLEVVDCFLDHGAYPGYGDAYCYLCAKVVQFTYRHHLWKKRRPLWCKELAREYRNREMGFKFAIQSMLDQMRKTRERVRMPLTEAFYNGQFQVADSFEKKKMPMYHACLTNVMPAGVGPIAGDPAGNEALEQPMNIIDCAKMGKERFGGAVWVHNIGWQEPECTMDPFANGLSASEEVWEYVNGIVEEGRAEMHKRRAVRLERALRKEWGEHMDVAIKAGDFERMIFCAKKGALIDYQTEKGVTPLLRAALEDVHATNHTWCINDEKMKVTAISYLLDRPTKRPMIDFETNIGHTALTFACYHARLEAIEALLDRGCKIDNKVKGGRTALIYAAMNGKAQVVNLLLERGANPKEVDSEGKTANDWAFERNFSEVLANLAKERAGDKGAGKAAIGEAEIRLPCSWGCGQFFSEAAMAEHVGVCDFRLVTCKYCDTTELQAREKEEHETKLCKERPTTCPLCNEEMLSRFLQNHLNNVCQKRLERCKFCNEQIRFNAMAHHEKNICKMRQVPCTNDCGAIIPYSKMASHRRKDCDLRRVRCLKGCGQEMWAKDRAEHETEHCPELKVACEFCGLKQKKQHLLDHTLVCDQAPVKCKNVRYGCDWKGPSRLLSKHLEFACDHTYNKSCPLGCNLKLRAVEIDEHVAKCDKREVECERCFQTITWAQREIHAKYECPVRNVPCGQCGEMVHVDNMIRHRDLHCKQRSVICTNNGCYLKMRLAERDHHEKYECRRAVVWCRLGCGNTLYNEKREYHEQKLCEWRFIECPLCMAQIRERDKLDHMEIECVRGGHEAAIDFHEKQEAVLRAELAEKEAEARKKKDLFAYEKKREEEEKKRERENPNADKHMALLKEKEGAGAVEGAELGKGGVVE</sequence>
<feature type="region of interest" description="Disordered" evidence="9">
    <location>
        <begin position="1413"/>
        <end position="1434"/>
    </location>
</feature>
<feature type="zinc finger region" description="TRAF-type" evidence="7">
    <location>
        <begin position="478"/>
        <end position="533"/>
    </location>
</feature>
<evidence type="ECO:0000256" key="9">
    <source>
        <dbReference type="SAM" id="MobiDB-lite"/>
    </source>
</evidence>
<feature type="coiled-coil region" evidence="8">
    <location>
        <begin position="1293"/>
        <end position="1320"/>
    </location>
</feature>
<dbReference type="PROSITE" id="PS50088">
    <property type="entry name" value="ANK_REPEAT"/>
    <property type="match status" value="6"/>
</dbReference>
<feature type="compositionally biased region" description="Low complexity" evidence="9">
    <location>
        <begin position="40"/>
        <end position="58"/>
    </location>
</feature>
<keyword evidence="1 7" id="KW-0479">Metal-binding</keyword>
<keyword evidence="5 6" id="KW-0040">ANK repeat</keyword>
<feature type="compositionally biased region" description="Basic and acidic residues" evidence="9">
    <location>
        <begin position="2468"/>
        <end position="2495"/>
    </location>
</feature>
<dbReference type="Gene3D" id="3.30.40.10">
    <property type="entry name" value="Zinc/RING finger domain, C3HC4 (zinc finger)"/>
    <property type="match status" value="14"/>
</dbReference>
<feature type="domain" description="TRAF-type" evidence="10">
    <location>
        <begin position="1051"/>
        <end position="1102"/>
    </location>
</feature>
<dbReference type="OrthoDB" id="186134at2759"/>
<evidence type="ECO:0000256" key="8">
    <source>
        <dbReference type="SAM" id="Coils"/>
    </source>
</evidence>
<feature type="domain" description="TRAF-type" evidence="10">
    <location>
        <begin position="2198"/>
        <end position="2243"/>
    </location>
</feature>
<feature type="region of interest" description="Disordered" evidence="9">
    <location>
        <begin position="2468"/>
        <end position="2511"/>
    </location>
</feature>
<dbReference type="InterPro" id="IPR002110">
    <property type="entry name" value="Ankyrin_rpt"/>
</dbReference>
<evidence type="ECO:0000256" key="4">
    <source>
        <dbReference type="ARBA" id="ARBA00022833"/>
    </source>
</evidence>
<dbReference type="Pfam" id="PF12796">
    <property type="entry name" value="Ank_2"/>
    <property type="match status" value="4"/>
</dbReference>
<evidence type="ECO:0000313" key="12">
    <source>
        <dbReference type="Proteomes" id="UP001165085"/>
    </source>
</evidence>
<feature type="repeat" description="ANK" evidence="6">
    <location>
        <begin position="1968"/>
        <end position="2000"/>
    </location>
</feature>
<feature type="domain" description="TRAF-type" evidence="10">
    <location>
        <begin position="478"/>
        <end position="533"/>
    </location>
</feature>
<feature type="domain" description="TRAF-type" evidence="10">
    <location>
        <begin position="2310"/>
        <end position="2354"/>
    </location>
</feature>
<dbReference type="PROSITE" id="PS50297">
    <property type="entry name" value="ANK_REP_REGION"/>
    <property type="match status" value="5"/>
</dbReference>
<feature type="repeat" description="ANK" evidence="6">
    <location>
        <begin position="1935"/>
        <end position="1967"/>
    </location>
</feature>
<dbReference type="Gene3D" id="1.25.40.20">
    <property type="entry name" value="Ankyrin repeat-containing domain"/>
    <property type="match status" value="4"/>
</dbReference>
<dbReference type="EMBL" id="BRXY01000384">
    <property type="protein sequence ID" value="GMH91285.1"/>
    <property type="molecule type" value="Genomic_DNA"/>
</dbReference>
<feature type="domain" description="TRAF-type" evidence="10">
    <location>
        <begin position="2142"/>
        <end position="2190"/>
    </location>
</feature>
<organism evidence="11 12">
    <name type="scientific">Triparma strigata</name>
    <dbReference type="NCBI Taxonomy" id="1606541"/>
    <lineage>
        <taxon>Eukaryota</taxon>
        <taxon>Sar</taxon>
        <taxon>Stramenopiles</taxon>
        <taxon>Ochrophyta</taxon>
        <taxon>Bolidophyceae</taxon>
        <taxon>Parmales</taxon>
        <taxon>Triparmaceae</taxon>
        <taxon>Triparma</taxon>
    </lineage>
</organism>
<feature type="coiled-coil region" evidence="8">
    <location>
        <begin position="1567"/>
        <end position="1611"/>
    </location>
</feature>
<dbReference type="PANTHER" id="PTHR24198:SF165">
    <property type="entry name" value="ANKYRIN REPEAT-CONTAINING PROTEIN-RELATED"/>
    <property type="match status" value="1"/>
</dbReference>
<feature type="zinc finger region" description="TRAF-type" evidence="7">
    <location>
        <begin position="650"/>
        <end position="688"/>
    </location>
</feature>
<feature type="coiled-coil region" evidence="8">
    <location>
        <begin position="2435"/>
        <end position="2462"/>
    </location>
</feature>
<feature type="compositionally biased region" description="Basic and acidic residues" evidence="9">
    <location>
        <begin position="1507"/>
        <end position="1522"/>
    </location>
</feature>
<evidence type="ECO:0000256" key="1">
    <source>
        <dbReference type="ARBA" id="ARBA00022723"/>
    </source>
</evidence>
<feature type="zinc finger region" description="TRAF-type" evidence="7">
    <location>
        <begin position="1051"/>
        <end position="1102"/>
    </location>
</feature>
<keyword evidence="2" id="KW-0677">Repeat</keyword>
<comment type="caution">
    <text evidence="11">The sequence shown here is derived from an EMBL/GenBank/DDBJ whole genome shotgun (WGS) entry which is preliminary data.</text>
</comment>
<feature type="zinc finger region" description="TRAF-type" evidence="7">
    <location>
        <begin position="821"/>
        <end position="874"/>
    </location>
</feature>
<dbReference type="SUPFAM" id="SSF48403">
    <property type="entry name" value="Ankyrin repeat"/>
    <property type="match status" value="3"/>
</dbReference>
<feature type="coiled-coil region" evidence="8">
    <location>
        <begin position="429"/>
        <end position="456"/>
    </location>
</feature>
<feature type="region of interest" description="Disordered" evidence="9">
    <location>
        <begin position="40"/>
        <end position="100"/>
    </location>
</feature>
<feature type="repeat" description="ANK" evidence="6">
    <location>
        <begin position="283"/>
        <end position="315"/>
    </location>
</feature>
<dbReference type="PROSITE" id="PS50145">
    <property type="entry name" value="ZF_TRAF"/>
    <property type="match status" value="11"/>
</dbReference>
<evidence type="ECO:0000256" key="7">
    <source>
        <dbReference type="PROSITE-ProRule" id="PRU00207"/>
    </source>
</evidence>
<dbReference type="InterPro" id="IPR013083">
    <property type="entry name" value="Znf_RING/FYVE/PHD"/>
</dbReference>
<dbReference type="SUPFAM" id="SSF49599">
    <property type="entry name" value="TRAF domain-like"/>
    <property type="match status" value="4"/>
</dbReference>
<protein>
    <recommendedName>
        <fullName evidence="10">TRAF-type domain-containing protein</fullName>
    </recommendedName>
</protein>
<feature type="domain" description="TRAF-type" evidence="10">
    <location>
        <begin position="563"/>
        <end position="621"/>
    </location>
</feature>
<accession>A0A9W7BS01</accession>
<dbReference type="PANTHER" id="PTHR24198">
    <property type="entry name" value="ANKYRIN REPEAT AND PROTEIN KINASE DOMAIN-CONTAINING PROTEIN"/>
    <property type="match status" value="1"/>
</dbReference>
<feature type="repeat" description="ANK" evidence="6">
    <location>
        <begin position="350"/>
        <end position="373"/>
    </location>
</feature>
<dbReference type="InterPro" id="IPR001293">
    <property type="entry name" value="Znf_TRAF"/>
</dbReference>
<feature type="domain" description="TRAF-type" evidence="10">
    <location>
        <begin position="2366"/>
        <end position="2413"/>
    </location>
</feature>
<keyword evidence="3 7" id="KW-0863">Zinc-finger</keyword>
<dbReference type="Gene3D" id="1.20.920.20">
    <property type="match status" value="1"/>
</dbReference>
<feature type="repeat" description="ANK" evidence="6">
    <location>
        <begin position="1199"/>
        <end position="1231"/>
    </location>
</feature>
<feature type="zinc finger region" description="TRAF-type" evidence="7">
    <location>
        <begin position="563"/>
        <end position="621"/>
    </location>
</feature>